<accession>A0ABV9TUU1</accession>
<comment type="similarity">
    <text evidence="1">Belongs to the universal stress protein A family.</text>
</comment>
<sequence>MFEGILAGIDGSHCALDAALWAAAEARTRRLRLQLLHVVPPVPDAERAKAEDRGRDALIDAAQAIEEAFPDSPPRTLLLHGDPGHVLLRETEQVGFGVLGRHGDRLGARARTGSTAYEVAGRIRCPVVVVPEGTAHMRGPVVVGVDGSREAAVALRFAFDAARERHVPLRLIHVVRARAGSVPDTDLRVPDHVRRLSSAVLTSRALADPRVDVAEEALWGSPAQELAALGAHAGLLVVGSHGIGGVHLTLARRFGSVSEQLVHTAPCPLAVVRR</sequence>
<reference evidence="4" key="1">
    <citation type="journal article" date="2019" name="Int. J. Syst. Evol. Microbiol.">
        <title>The Global Catalogue of Microorganisms (GCM) 10K type strain sequencing project: providing services to taxonomists for standard genome sequencing and annotation.</title>
        <authorList>
            <consortium name="The Broad Institute Genomics Platform"/>
            <consortium name="The Broad Institute Genome Sequencing Center for Infectious Disease"/>
            <person name="Wu L."/>
            <person name="Ma J."/>
        </authorList>
    </citation>
    <scope>NUCLEOTIDE SEQUENCE [LARGE SCALE GENOMIC DNA]</scope>
    <source>
        <strain evidence="4">KLKA75</strain>
    </source>
</reference>
<name>A0ABV9TUU1_9ACTN</name>
<dbReference type="CDD" id="cd00293">
    <property type="entry name" value="USP-like"/>
    <property type="match status" value="1"/>
</dbReference>
<keyword evidence="4" id="KW-1185">Reference proteome</keyword>
<dbReference type="RefSeq" id="WP_378252806.1">
    <property type="nucleotide sequence ID" value="NZ_JBHSIT010000002.1"/>
</dbReference>
<dbReference type="EMBL" id="JBHSIT010000002">
    <property type="protein sequence ID" value="MFC4907065.1"/>
    <property type="molecule type" value="Genomic_DNA"/>
</dbReference>
<dbReference type="PANTHER" id="PTHR46268:SF6">
    <property type="entry name" value="UNIVERSAL STRESS PROTEIN UP12"/>
    <property type="match status" value="1"/>
</dbReference>
<evidence type="ECO:0000256" key="1">
    <source>
        <dbReference type="ARBA" id="ARBA00008791"/>
    </source>
</evidence>
<dbReference type="InterPro" id="IPR006015">
    <property type="entry name" value="Universal_stress_UspA"/>
</dbReference>
<evidence type="ECO:0000259" key="2">
    <source>
        <dbReference type="Pfam" id="PF00582"/>
    </source>
</evidence>
<protein>
    <submittedName>
        <fullName evidence="3">Universal stress protein</fullName>
    </submittedName>
</protein>
<proteinExistence type="inferred from homology"/>
<feature type="domain" description="UspA" evidence="2">
    <location>
        <begin position="1"/>
        <end position="131"/>
    </location>
</feature>
<dbReference type="InterPro" id="IPR014729">
    <property type="entry name" value="Rossmann-like_a/b/a_fold"/>
</dbReference>
<dbReference type="PANTHER" id="PTHR46268">
    <property type="entry name" value="STRESS RESPONSE PROTEIN NHAX"/>
    <property type="match status" value="1"/>
</dbReference>
<feature type="domain" description="UspA" evidence="2">
    <location>
        <begin position="137"/>
        <end position="273"/>
    </location>
</feature>
<dbReference type="Pfam" id="PF00582">
    <property type="entry name" value="Usp"/>
    <property type="match status" value="2"/>
</dbReference>
<dbReference type="PRINTS" id="PR01438">
    <property type="entry name" value="UNVRSLSTRESS"/>
</dbReference>
<dbReference type="SUPFAM" id="SSF52402">
    <property type="entry name" value="Adenine nucleotide alpha hydrolases-like"/>
    <property type="match status" value="2"/>
</dbReference>
<dbReference type="Gene3D" id="3.40.50.620">
    <property type="entry name" value="HUPs"/>
    <property type="match status" value="2"/>
</dbReference>
<gene>
    <name evidence="3" type="ORF">ACFPCY_07025</name>
</gene>
<evidence type="ECO:0000313" key="3">
    <source>
        <dbReference type="EMBL" id="MFC4907065.1"/>
    </source>
</evidence>
<dbReference type="InterPro" id="IPR006016">
    <property type="entry name" value="UspA"/>
</dbReference>
<comment type="caution">
    <text evidence="3">The sequence shown here is derived from an EMBL/GenBank/DDBJ whole genome shotgun (WGS) entry which is preliminary data.</text>
</comment>
<organism evidence="3 4">
    <name type="scientific">Actinomadura gamaensis</name>
    <dbReference type="NCBI Taxonomy" id="1763541"/>
    <lineage>
        <taxon>Bacteria</taxon>
        <taxon>Bacillati</taxon>
        <taxon>Actinomycetota</taxon>
        <taxon>Actinomycetes</taxon>
        <taxon>Streptosporangiales</taxon>
        <taxon>Thermomonosporaceae</taxon>
        <taxon>Actinomadura</taxon>
    </lineage>
</organism>
<dbReference type="Proteomes" id="UP001595872">
    <property type="component" value="Unassembled WGS sequence"/>
</dbReference>
<evidence type="ECO:0000313" key="4">
    <source>
        <dbReference type="Proteomes" id="UP001595872"/>
    </source>
</evidence>